<proteinExistence type="predicted"/>
<protein>
    <submittedName>
        <fullName evidence="1">DUF4220 domain-containing protein</fullName>
    </submittedName>
</protein>
<accession>A0ACB8LBC5</accession>
<dbReference type="Proteomes" id="UP000829398">
    <property type="component" value="Chromosome 4"/>
</dbReference>
<gene>
    <name evidence="1" type="ORF">KPL71_012468</name>
</gene>
<sequence length="948" mass="108256">MSSRLMIGKEMKVIPPGFRKLWKEWDLRVMVLLSLALQIILIVLGRRRRFDSRLWIRIVAWSAYLAADSVATFALGILSGNLTDLFDEHAKALGANTELEAFWAPFLLLHLGGPDTITAYAFEDNELWLRHFLKLIVQTIIAFYVFLMAWTGGSRLSMLSIPMFLVGLIKYGERTWVLWSASYEKLRQSLFSSTRPHPYDDIEFFTKEYYLKITHGYVTRPTLVSKVQLRTEKLLRAHGCLRLTKGLFLDAALRSRDRDSSKSVFRNLSFEDAFKVIEMELGMVYDLLYTKAPLLYTLWGLPFRLLTFFVTGCVLVLFTFLQRSQKQKYSKVDLCVTFSLLVVAIILEIYSAVFMLIPSDQFFIWLTRRCINSKVVNACKFIPKSPRWSRKMCQLSLLSYIVVEHEPKPLPCRKILKLLGIEKKLEKQWWVAYEEVPEDLKKVIFRFFEEKARETKPWESNSKSSFIMVPRAQGNVDDDDKLITEAAPNFEDDLGKSILFWHIITEVFYCLDEQIFEADIAKHCESIKQISRYMFYLLLVHPSMFSIGVLDLSSFEYTVHRFRDEIQEVVPNYHCKYAACRDLVKEVYYSKFRSSDRLLYDASRAAASLRKNLGEQAQAQGQGLALAEKWNELGGTWLKILAFAARKSKGNQHGQQLRRGGELLTHVWLLMAHFGLTDHYPMCHEKQRKEAKLLVEENDRLQKHVSQLVCENGYMKQQLRTACLFKLMFFIMSSAVKMTELCVCPSSCQNVSPSGPVRFIRDHHSEWADFNVDAYSAASLKAGSYAYPGMRPTRFAGIQIIMLFGHTIGHERGILLNKKMLLNQGTFIYCRYAGVDENALGACSELVFAPIDNMFPDDGPLLPFGFCIIPLDSKTPDSQEMLTTHRTLDLTSSLEVGPATNPVAGDSSSCRGTSSVQRVAMAICPSGLTPTLGLKLSPGSPEVVTLAH</sequence>
<evidence type="ECO:0000313" key="1">
    <source>
        <dbReference type="EMBL" id="KAH9770746.1"/>
    </source>
</evidence>
<keyword evidence="2" id="KW-1185">Reference proteome</keyword>
<reference evidence="2" key="1">
    <citation type="journal article" date="2023" name="Hortic. Res.">
        <title>A chromosome-level phased genome enabling allele-level studies in sweet orange: a case study on citrus Huanglongbing tolerance.</title>
        <authorList>
            <person name="Wu B."/>
            <person name="Yu Q."/>
            <person name="Deng Z."/>
            <person name="Duan Y."/>
            <person name="Luo F."/>
            <person name="Gmitter F. Jr."/>
        </authorList>
    </citation>
    <scope>NUCLEOTIDE SEQUENCE [LARGE SCALE GENOMIC DNA]</scope>
    <source>
        <strain evidence="2">cv. Valencia</strain>
    </source>
</reference>
<organism evidence="1 2">
    <name type="scientific">Citrus sinensis</name>
    <name type="common">Sweet orange</name>
    <name type="synonym">Citrus aurantium var. sinensis</name>
    <dbReference type="NCBI Taxonomy" id="2711"/>
    <lineage>
        <taxon>Eukaryota</taxon>
        <taxon>Viridiplantae</taxon>
        <taxon>Streptophyta</taxon>
        <taxon>Embryophyta</taxon>
        <taxon>Tracheophyta</taxon>
        <taxon>Spermatophyta</taxon>
        <taxon>Magnoliopsida</taxon>
        <taxon>eudicotyledons</taxon>
        <taxon>Gunneridae</taxon>
        <taxon>Pentapetalae</taxon>
        <taxon>rosids</taxon>
        <taxon>malvids</taxon>
        <taxon>Sapindales</taxon>
        <taxon>Rutaceae</taxon>
        <taxon>Aurantioideae</taxon>
        <taxon>Citrus</taxon>
    </lineage>
</organism>
<evidence type="ECO:0000313" key="2">
    <source>
        <dbReference type="Proteomes" id="UP000829398"/>
    </source>
</evidence>
<dbReference type="EMBL" id="CM039173">
    <property type="protein sequence ID" value="KAH9770746.1"/>
    <property type="molecule type" value="Genomic_DNA"/>
</dbReference>
<name>A0ACB8LBC5_CITSI</name>
<comment type="caution">
    <text evidence="1">The sequence shown here is derived from an EMBL/GenBank/DDBJ whole genome shotgun (WGS) entry which is preliminary data.</text>
</comment>